<keyword evidence="7" id="KW-0539">Nucleus</keyword>
<dbReference type="GO" id="GO:0001046">
    <property type="term" value="F:core promoter sequence-specific DNA binding"/>
    <property type="evidence" value="ECO:0007669"/>
    <property type="project" value="TreeGrafter"/>
</dbReference>
<keyword evidence="4" id="KW-0805">Transcription regulation</keyword>
<evidence type="ECO:0000313" key="12">
    <source>
        <dbReference type="Proteomes" id="UP000270296"/>
    </source>
</evidence>
<sequence>MFILNSTDEVGPFKKAKMQETKFIDLTLRLGQFYVYKHQGDCEHLMLFSDLRALHADSPQNIAEYPISLSRKSRKRTVCVACQNLTAGWIVQDGDRMPGPIVHMCDRCFREFNYDKDGKKIGNFRAVPYADRTTFL</sequence>
<evidence type="ECO:0000256" key="2">
    <source>
        <dbReference type="ARBA" id="ARBA00010410"/>
    </source>
</evidence>
<dbReference type="GO" id="GO:0019185">
    <property type="term" value="C:snRNA-activating protein complex"/>
    <property type="evidence" value="ECO:0007669"/>
    <property type="project" value="TreeGrafter"/>
</dbReference>
<evidence type="ECO:0000313" key="13">
    <source>
        <dbReference type="WBParaSite" id="SBAD_0000997601-mRNA-1"/>
    </source>
</evidence>
<reference evidence="11 12" key="2">
    <citation type="submission" date="2018-11" db="EMBL/GenBank/DDBJ databases">
        <authorList>
            <consortium name="Pathogen Informatics"/>
        </authorList>
    </citation>
    <scope>NUCLEOTIDE SEQUENCE [LARGE SCALE GENOMIC DNA]</scope>
</reference>
<keyword evidence="6" id="KW-0804">Transcription</keyword>
<comment type="subcellular location">
    <subcellularLocation>
        <location evidence="1">Nucleus</location>
    </subcellularLocation>
</comment>
<dbReference type="GO" id="GO:0001006">
    <property type="term" value="F:RNA polymerase III type 3 promoter sequence-specific DNA binding"/>
    <property type="evidence" value="ECO:0007669"/>
    <property type="project" value="TreeGrafter"/>
</dbReference>
<comment type="function">
    <text evidence="8">Part of the SNAPc complex required for the transcription of both RNA polymerase II and III small-nuclear RNA genes. Binds to the proximal sequence element (PSE), a non-TATA-box basal promoter element common to these 2 types of genes. Recruits TBP and BRF2 to the U6 snRNA TATA box.</text>
</comment>
<evidence type="ECO:0000256" key="10">
    <source>
        <dbReference type="ARBA" id="ARBA00029606"/>
    </source>
</evidence>
<dbReference type="EMBL" id="UZAM01012964">
    <property type="protein sequence ID" value="VDP24415.1"/>
    <property type="molecule type" value="Genomic_DNA"/>
</dbReference>
<dbReference type="GO" id="GO:0042795">
    <property type="term" value="P:snRNA transcription by RNA polymerase II"/>
    <property type="evidence" value="ECO:0007669"/>
    <property type="project" value="TreeGrafter"/>
</dbReference>
<dbReference type="Pfam" id="PF12251">
    <property type="entry name" value="SNAPC3"/>
    <property type="match status" value="1"/>
</dbReference>
<evidence type="ECO:0000256" key="9">
    <source>
        <dbReference type="ARBA" id="ARBA00025958"/>
    </source>
</evidence>
<dbReference type="GO" id="GO:0005634">
    <property type="term" value="C:nucleus"/>
    <property type="evidence" value="ECO:0007669"/>
    <property type="project" value="UniProtKB-SubCell"/>
</dbReference>
<dbReference type="WBParaSite" id="SBAD_0000997601-mRNA-1">
    <property type="protein sequence ID" value="SBAD_0000997601-mRNA-1"/>
    <property type="gene ID" value="SBAD_0000997601"/>
</dbReference>
<comment type="subunit">
    <text evidence="9">Part of the SNAPc complex composed of 5 subunits: SNAPC1, SNAPC2, SNAPC3, SNAPC4 and SNAPC5. SNAPC3 interacts with SNAPC1.</text>
</comment>
<gene>
    <name evidence="11" type="ORF">SBAD_LOCUS9628</name>
</gene>
<name>A0A183J180_9BILA</name>
<dbReference type="PANTHER" id="PTHR13421">
    <property type="entry name" value="SNRNA-ACTIVATING PROTEIN COMPLEX SUBUNIT 3"/>
    <property type="match status" value="1"/>
</dbReference>
<evidence type="ECO:0000313" key="11">
    <source>
        <dbReference type="EMBL" id="VDP24415.1"/>
    </source>
</evidence>
<evidence type="ECO:0000256" key="8">
    <source>
        <dbReference type="ARBA" id="ARBA00025193"/>
    </source>
</evidence>
<organism evidence="13">
    <name type="scientific">Soboliphyme baturini</name>
    <dbReference type="NCBI Taxonomy" id="241478"/>
    <lineage>
        <taxon>Eukaryota</taxon>
        <taxon>Metazoa</taxon>
        <taxon>Ecdysozoa</taxon>
        <taxon>Nematoda</taxon>
        <taxon>Enoplea</taxon>
        <taxon>Dorylaimia</taxon>
        <taxon>Dioctophymatida</taxon>
        <taxon>Dioctophymatoidea</taxon>
        <taxon>Soboliphymatidae</taxon>
        <taxon>Soboliphyme</taxon>
    </lineage>
</organism>
<dbReference type="GO" id="GO:0003681">
    <property type="term" value="F:bent DNA binding"/>
    <property type="evidence" value="ECO:0007669"/>
    <property type="project" value="TreeGrafter"/>
</dbReference>
<dbReference type="GO" id="GO:0042796">
    <property type="term" value="P:snRNA transcription by RNA polymerase III"/>
    <property type="evidence" value="ECO:0007669"/>
    <property type="project" value="TreeGrafter"/>
</dbReference>
<evidence type="ECO:0000256" key="1">
    <source>
        <dbReference type="ARBA" id="ARBA00004123"/>
    </source>
</evidence>
<evidence type="ECO:0000256" key="5">
    <source>
        <dbReference type="ARBA" id="ARBA00023125"/>
    </source>
</evidence>
<accession>A0A183J180</accession>
<dbReference type="PANTHER" id="PTHR13421:SF16">
    <property type="entry name" value="SNRNA-ACTIVATING PROTEIN COMPLEX SUBUNIT 3"/>
    <property type="match status" value="1"/>
</dbReference>
<evidence type="ECO:0000256" key="3">
    <source>
        <dbReference type="ARBA" id="ARBA00013634"/>
    </source>
</evidence>
<dbReference type="InterPro" id="IPR022042">
    <property type="entry name" value="snRNA-activating_su3"/>
</dbReference>
<dbReference type="GO" id="GO:0000978">
    <property type="term" value="F:RNA polymerase II cis-regulatory region sequence-specific DNA binding"/>
    <property type="evidence" value="ECO:0007669"/>
    <property type="project" value="TreeGrafter"/>
</dbReference>
<dbReference type="OrthoDB" id="9972728at2759"/>
<evidence type="ECO:0000256" key="7">
    <source>
        <dbReference type="ARBA" id="ARBA00023242"/>
    </source>
</evidence>
<dbReference type="Proteomes" id="UP000270296">
    <property type="component" value="Unassembled WGS sequence"/>
</dbReference>
<protein>
    <recommendedName>
        <fullName evidence="3">snRNA-activating protein complex subunit 3</fullName>
    </recommendedName>
    <alternativeName>
        <fullName evidence="10">Small nuclear RNA-activating complex polypeptide 3</fullName>
    </alternativeName>
</protein>
<reference evidence="13" key="1">
    <citation type="submission" date="2016-06" db="UniProtKB">
        <authorList>
            <consortium name="WormBaseParasite"/>
        </authorList>
    </citation>
    <scope>IDENTIFICATION</scope>
</reference>
<evidence type="ECO:0000256" key="6">
    <source>
        <dbReference type="ARBA" id="ARBA00023163"/>
    </source>
</evidence>
<dbReference type="AlphaFoldDB" id="A0A183J180"/>
<keyword evidence="5" id="KW-0238">DNA-binding</keyword>
<evidence type="ECO:0000256" key="4">
    <source>
        <dbReference type="ARBA" id="ARBA00023015"/>
    </source>
</evidence>
<proteinExistence type="inferred from homology"/>
<keyword evidence="12" id="KW-1185">Reference proteome</keyword>
<comment type="similarity">
    <text evidence="2">Belongs to the SNAPC3/SRD2 family.</text>
</comment>